<dbReference type="Proteomes" id="UP001305779">
    <property type="component" value="Unassembled WGS sequence"/>
</dbReference>
<name>A0ABR0EX20_ZASCE</name>
<feature type="region of interest" description="Disordered" evidence="1">
    <location>
        <begin position="1"/>
        <end position="171"/>
    </location>
</feature>
<gene>
    <name evidence="3" type="ORF">PRZ48_003693</name>
</gene>
<dbReference type="InterPro" id="IPR027911">
    <property type="entry name" value="DUF4604"/>
</dbReference>
<feature type="compositionally biased region" description="Basic and acidic residues" evidence="1">
    <location>
        <begin position="65"/>
        <end position="75"/>
    </location>
</feature>
<dbReference type="EMBL" id="JAXOVC010000002">
    <property type="protein sequence ID" value="KAK4505728.1"/>
    <property type="molecule type" value="Genomic_DNA"/>
</dbReference>
<feature type="compositionally biased region" description="Basic residues" evidence="1">
    <location>
        <begin position="150"/>
        <end position="160"/>
    </location>
</feature>
<organism evidence="3 4">
    <name type="scientific">Zasmidium cellare</name>
    <name type="common">Wine cellar mold</name>
    <name type="synonym">Racodium cellare</name>
    <dbReference type="NCBI Taxonomy" id="395010"/>
    <lineage>
        <taxon>Eukaryota</taxon>
        <taxon>Fungi</taxon>
        <taxon>Dikarya</taxon>
        <taxon>Ascomycota</taxon>
        <taxon>Pezizomycotina</taxon>
        <taxon>Dothideomycetes</taxon>
        <taxon>Dothideomycetidae</taxon>
        <taxon>Mycosphaerellales</taxon>
        <taxon>Mycosphaerellaceae</taxon>
        <taxon>Zasmidium</taxon>
    </lineage>
</organism>
<dbReference type="Pfam" id="PF15377">
    <property type="entry name" value="DUF4604"/>
    <property type="match status" value="1"/>
</dbReference>
<proteinExistence type="predicted"/>
<comment type="caution">
    <text evidence="3">The sequence shown here is derived from an EMBL/GenBank/DDBJ whole genome shotgun (WGS) entry which is preliminary data.</text>
</comment>
<evidence type="ECO:0000313" key="4">
    <source>
        <dbReference type="Proteomes" id="UP001305779"/>
    </source>
</evidence>
<evidence type="ECO:0000259" key="2">
    <source>
        <dbReference type="Pfam" id="PF15377"/>
    </source>
</evidence>
<protein>
    <recommendedName>
        <fullName evidence="2">DUF4604 domain-containing protein</fullName>
    </recommendedName>
</protein>
<evidence type="ECO:0000256" key="1">
    <source>
        <dbReference type="SAM" id="MobiDB-lite"/>
    </source>
</evidence>
<feature type="domain" description="DUF4604" evidence="2">
    <location>
        <begin position="8"/>
        <end position="169"/>
    </location>
</feature>
<feature type="compositionally biased region" description="Basic and acidic residues" evidence="1">
    <location>
        <begin position="1"/>
        <end position="11"/>
    </location>
</feature>
<evidence type="ECO:0000313" key="3">
    <source>
        <dbReference type="EMBL" id="KAK4505728.1"/>
    </source>
</evidence>
<feature type="compositionally biased region" description="Basic and acidic residues" evidence="1">
    <location>
        <begin position="22"/>
        <end position="40"/>
    </location>
</feature>
<accession>A0ABR0EX20</accession>
<keyword evidence="4" id="KW-1185">Reference proteome</keyword>
<reference evidence="3 4" key="1">
    <citation type="journal article" date="2023" name="G3 (Bethesda)">
        <title>A chromosome-level genome assembly of Zasmidium syzygii isolated from banana leaves.</title>
        <authorList>
            <person name="van Westerhoven A.C."/>
            <person name="Mehrabi R."/>
            <person name="Talebi R."/>
            <person name="Steentjes M.B.F."/>
            <person name="Corcolon B."/>
            <person name="Chong P.A."/>
            <person name="Kema G.H.J."/>
            <person name="Seidl M.F."/>
        </authorList>
    </citation>
    <scope>NUCLEOTIDE SEQUENCE [LARGE SCALE GENOMIC DNA]</scope>
    <source>
        <strain evidence="3 4">P124</strain>
    </source>
</reference>
<sequence>MSDKIKSKDLSYDSSLPPFLQRLRDQNAGRGDTDRHERAIARPKKSKDPNEDDGPTVVDESGETLSKDEVEKLTKQPEPGIEDTENVKGEIDPATEPKASGALPDTKKNVTDGATTKKRKVAKAIGEDDDDEEVATEKPKDGAENGVTKSVKKAKKKAKPVKLAFDDEEET</sequence>